<feature type="region of interest" description="Disordered" evidence="6">
    <location>
        <begin position="144"/>
        <end position="163"/>
    </location>
</feature>
<evidence type="ECO:0000256" key="7">
    <source>
        <dbReference type="SAM" id="SignalP"/>
    </source>
</evidence>
<name>A0A8T0VFC3_PANVG</name>
<keyword evidence="3" id="KW-0904">Protein phosphatase</keyword>
<dbReference type="EC" id="3.1.3.16" evidence="1"/>
<feature type="signal peptide" evidence="7">
    <location>
        <begin position="1"/>
        <end position="25"/>
    </location>
</feature>
<reference evidence="9" key="1">
    <citation type="submission" date="2020-05" db="EMBL/GenBank/DDBJ databases">
        <title>WGS assembly of Panicum virgatum.</title>
        <authorList>
            <person name="Lovell J.T."/>
            <person name="Jenkins J."/>
            <person name="Shu S."/>
            <person name="Juenger T.E."/>
            <person name="Schmutz J."/>
        </authorList>
    </citation>
    <scope>NUCLEOTIDE SEQUENCE</scope>
    <source>
        <strain evidence="9">AP13</strain>
    </source>
</reference>
<feature type="region of interest" description="Disordered" evidence="6">
    <location>
        <begin position="239"/>
        <end position="258"/>
    </location>
</feature>
<dbReference type="Gene3D" id="3.60.40.10">
    <property type="entry name" value="PPM-type phosphatase domain"/>
    <property type="match status" value="1"/>
</dbReference>
<dbReference type="Pfam" id="PF00481">
    <property type="entry name" value="PP2C"/>
    <property type="match status" value="1"/>
</dbReference>
<keyword evidence="2" id="KW-0378">Hydrolase</keyword>
<gene>
    <name evidence="9" type="ORF">PVAP13_2NG073092</name>
</gene>
<evidence type="ECO:0000256" key="4">
    <source>
        <dbReference type="ARBA" id="ARBA00047761"/>
    </source>
</evidence>
<evidence type="ECO:0000256" key="5">
    <source>
        <dbReference type="ARBA" id="ARBA00048336"/>
    </source>
</evidence>
<keyword evidence="7" id="KW-0732">Signal</keyword>
<feature type="chain" id="PRO_5035713605" description="protein-serine/threonine phosphatase" evidence="7">
    <location>
        <begin position="26"/>
        <end position="360"/>
    </location>
</feature>
<dbReference type="Proteomes" id="UP000823388">
    <property type="component" value="Chromosome 2N"/>
</dbReference>
<dbReference type="InterPro" id="IPR015655">
    <property type="entry name" value="PP2C"/>
</dbReference>
<dbReference type="AlphaFoldDB" id="A0A8T0VFC3"/>
<dbReference type="InterPro" id="IPR001932">
    <property type="entry name" value="PPM-type_phosphatase-like_dom"/>
</dbReference>
<dbReference type="PANTHER" id="PTHR47992">
    <property type="entry name" value="PROTEIN PHOSPHATASE"/>
    <property type="match status" value="1"/>
</dbReference>
<keyword evidence="10" id="KW-1185">Reference proteome</keyword>
<evidence type="ECO:0000256" key="2">
    <source>
        <dbReference type="ARBA" id="ARBA00022801"/>
    </source>
</evidence>
<feature type="domain" description="PPM-type phosphatase" evidence="8">
    <location>
        <begin position="187"/>
        <end position="261"/>
    </location>
</feature>
<accession>A0A8T0VFC3</accession>
<sequence>MAADAPFRSHLRVLGWLLAEELAAGADEDWVVARAAGPNEQEWIEAVPSRGRARPAKEQWGSSTAAVTRKRRVEAGDLLVASKHGLASVADRKTERRTSCPCARPSPPVAPGGSDHGCSHVAEACRDRMLELLTEPLRNWPPAPTRMARWRSGSPRPGPPRWSGASCGWTPRLPPRGWRASCRYDAHKCDHVCSTAVVAIVEERWVVVAIVEERWVVVAQYGNSRAVLCRGADDAAPIALSSDHKPNKPEEQEQTEAAGWRSSSCRARACLASWPCPAPLGIGTSSRTWSLISGGRTISSLLLKWWLRATPGERDKDKKSYPRPRRRAGPVQRRPWQMNARRSHRPASTTLIHRANTPMI</sequence>
<evidence type="ECO:0000256" key="3">
    <source>
        <dbReference type="ARBA" id="ARBA00022912"/>
    </source>
</evidence>
<evidence type="ECO:0000259" key="8">
    <source>
        <dbReference type="Pfam" id="PF00481"/>
    </source>
</evidence>
<comment type="catalytic activity">
    <reaction evidence="4">
        <text>O-phospho-L-seryl-[protein] + H2O = L-seryl-[protein] + phosphate</text>
        <dbReference type="Rhea" id="RHEA:20629"/>
        <dbReference type="Rhea" id="RHEA-COMP:9863"/>
        <dbReference type="Rhea" id="RHEA-COMP:11604"/>
        <dbReference type="ChEBI" id="CHEBI:15377"/>
        <dbReference type="ChEBI" id="CHEBI:29999"/>
        <dbReference type="ChEBI" id="CHEBI:43474"/>
        <dbReference type="ChEBI" id="CHEBI:83421"/>
        <dbReference type="EC" id="3.1.3.16"/>
    </reaction>
</comment>
<evidence type="ECO:0000256" key="6">
    <source>
        <dbReference type="SAM" id="MobiDB-lite"/>
    </source>
</evidence>
<evidence type="ECO:0000313" key="9">
    <source>
        <dbReference type="EMBL" id="KAG2632266.1"/>
    </source>
</evidence>
<comment type="catalytic activity">
    <reaction evidence="5">
        <text>O-phospho-L-threonyl-[protein] + H2O = L-threonyl-[protein] + phosphate</text>
        <dbReference type="Rhea" id="RHEA:47004"/>
        <dbReference type="Rhea" id="RHEA-COMP:11060"/>
        <dbReference type="Rhea" id="RHEA-COMP:11605"/>
        <dbReference type="ChEBI" id="CHEBI:15377"/>
        <dbReference type="ChEBI" id="CHEBI:30013"/>
        <dbReference type="ChEBI" id="CHEBI:43474"/>
        <dbReference type="ChEBI" id="CHEBI:61977"/>
        <dbReference type="EC" id="3.1.3.16"/>
    </reaction>
</comment>
<evidence type="ECO:0000313" key="10">
    <source>
        <dbReference type="Proteomes" id="UP000823388"/>
    </source>
</evidence>
<feature type="compositionally biased region" description="Basic and acidic residues" evidence="6">
    <location>
        <begin position="242"/>
        <end position="251"/>
    </location>
</feature>
<proteinExistence type="predicted"/>
<dbReference type="SUPFAM" id="SSF81606">
    <property type="entry name" value="PP2C-like"/>
    <property type="match status" value="1"/>
</dbReference>
<feature type="compositionally biased region" description="Low complexity" evidence="6">
    <location>
        <begin position="150"/>
        <end position="163"/>
    </location>
</feature>
<organism evidence="9 10">
    <name type="scientific">Panicum virgatum</name>
    <name type="common">Blackwell switchgrass</name>
    <dbReference type="NCBI Taxonomy" id="38727"/>
    <lineage>
        <taxon>Eukaryota</taxon>
        <taxon>Viridiplantae</taxon>
        <taxon>Streptophyta</taxon>
        <taxon>Embryophyta</taxon>
        <taxon>Tracheophyta</taxon>
        <taxon>Spermatophyta</taxon>
        <taxon>Magnoliopsida</taxon>
        <taxon>Liliopsida</taxon>
        <taxon>Poales</taxon>
        <taxon>Poaceae</taxon>
        <taxon>PACMAD clade</taxon>
        <taxon>Panicoideae</taxon>
        <taxon>Panicodae</taxon>
        <taxon>Paniceae</taxon>
        <taxon>Panicinae</taxon>
        <taxon>Panicum</taxon>
        <taxon>Panicum sect. Hiantes</taxon>
    </lineage>
</organism>
<comment type="caution">
    <text evidence="9">The sequence shown here is derived from an EMBL/GenBank/DDBJ whole genome shotgun (WGS) entry which is preliminary data.</text>
</comment>
<dbReference type="InterPro" id="IPR036457">
    <property type="entry name" value="PPM-type-like_dom_sf"/>
</dbReference>
<dbReference type="EMBL" id="CM029040">
    <property type="protein sequence ID" value="KAG2632266.1"/>
    <property type="molecule type" value="Genomic_DNA"/>
</dbReference>
<dbReference type="GO" id="GO:0004722">
    <property type="term" value="F:protein serine/threonine phosphatase activity"/>
    <property type="evidence" value="ECO:0007669"/>
    <property type="project" value="UniProtKB-EC"/>
</dbReference>
<feature type="region of interest" description="Disordered" evidence="6">
    <location>
        <begin position="313"/>
        <end position="360"/>
    </location>
</feature>
<protein>
    <recommendedName>
        <fullName evidence="1">protein-serine/threonine phosphatase</fullName>
        <ecNumber evidence="1">3.1.3.16</ecNumber>
    </recommendedName>
</protein>
<evidence type="ECO:0000256" key="1">
    <source>
        <dbReference type="ARBA" id="ARBA00013081"/>
    </source>
</evidence>